<evidence type="ECO:0000313" key="3">
    <source>
        <dbReference type="Proteomes" id="UP000007257"/>
    </source>
</evidence>
<reference evidence="3" key="1">
    <citation type="submission" date="2011-01" db="EMBL/GenBank/DDBJ databases">
        <title>Complete sequence of chromosome of Rahnella sp. Y9602.</title>
        <authorList>
            <consortium name="US DOE Joint Genome Institute"/>
            <person name="Lucas S."/>
            <person name="Copeland A."/>
            <person name="Lapidus A."/>
            <person name="Cheng J.-F."/>
            <person name="Goodwin L."/>
            <person name="Pitluck S."/>
            <person name="Lu M."/>
            <person name="Detter J.C."/>
            <person name="Han C."/>
            <person name="Tapia R."/>
            <person name="Land M."/>
            <person name="Hauser L."/>
            <person name="Kyrpides N."/>
            <person name="Ivanova N."/>
            <person name="Ovchinnikova G."/>
            <person name="Pagani I."/>
            <person name="Sobecky P.A."/>
            <person name="Martinez R.J."/>
            <person name="Woyke T."/>
        </authorList>
    </citation>
    <scope>NUCLEOTIDE SEQUENCE [LARGE SCALE GENOMIC DNA]</scope>
    <source>
        <strain evidence="3">Y9602</strain>
    </source>
</reference>
<evidence type="ECO:0008006" key="4">
    <source>
        <dbReference type="Google" id="ProtNLM"/>
    </source>
</evidence>
<feature type="signal peptide" evidence="1">
    <location>
        <begin position="1"/>
        <end position="21"/>
    </location>
</feature>
<dbReference type="AlphaFoldDB" id="A0A0H3FER1"/>
<accession>A0A0H3FER1</accession>
<dbReference type="KEGG" id="rah:Rahaq_3943"/>
<feature type="chain" id="PRO_5002609093" description="Type IV pilus biogenesis protein PilP" evidence="1">
    <location>
        <begin position="22"/>
        <end position="167"/>
    </location>
</feature>
<dbReference type="OrthoDB" id="6506943at2"/>
<evidence type="ECO:0000256" key="1">
    <source>
        <dbReference type="SAM" id="SignalP"/>
    </source>
</evidence>
<proteinExistence type="predicted"/>
<dbReference type="EMBL" id="CP002505">
    <property type="protein sequence ID" value="ADW75532.1"/>
    <property type="molecule type" value="Genomic_DNA"/>
</dbReference>
<evidence type="ECO:0000313" key="2">
    <source>
        <dbReference type="EMBL" id="ADW75532.1"/>
    </source>
</evidence>
<gene>
    <name evidence="2" type="ordered locus">Rahaq_3943</name>
</gene>
<name>A0A0H3FER1_RAHSY</name>
<sequence length="167" mass="18308" precursor="true">MQNRKLMLTALIVLFSSGSFADDVKTTSDPFGEVPAPIQQHISRLMEDDVAFNQAQRELSQQLTLAKLRLEMAKIKSEASELTQVPMMSNMGGESDDKEAKPASQAPLVEPKIMMLSQIAGITQAAVSVGTKIVFVRIGEIFLANGKRYAVHQGNNGRQSFVQEVSR</sequence>
<dbReference type="Proteomes" id="UP000007257">
    <property type="component" value="Chromosome"/>
</dbReference>
<organism evidence="2 3">
    <name type="scientific">Rahnella sp. (strain Y9602)</name>
    <dbReference type="NCBI Taxonomy" id="2703885"/>
    <lineage>
        <taxon>Bacteria</taxon>
        <taxon>Pseudomonadati</taxon>
        <taxon>Pseudomonadota</taxon>
        <taxon>Gammaproteobacteria</taxon>
        <taxon>Enterobacterales</taxon>
        <taxon>Yersiniaceae</taxon>
        <taxon>Rahnella</taxon>
    </lineage>
</organism>
<dbReference type="RefSeq" id="WP_013577221.1">
    <property type="nucleotide sequence ID" value="NC_015061.1"/>
</dbReference>
<keyword evidence="1" id="KW-0732">Signal</keyword>
<dbReference type="HOGENOM" id="CLU_1593215_0_0_6"/>
<dbReference type="eggNOG" id="ENOG5033009">
    <property type="taxonomic scope" value="Bacteria"/>
</dbReference>
<reference evidence="2 3" key="2">
    <citation type="journal article" date="2012" name="J. Bacteriol.">
        <title>Complete Genome Sequence of Rahnella sp. Strain Y9602, a Gammaproteobacterium Isolate from Metal- and Radionuclide-Contaminated Soil.</title>
        <authorList>
            <person name="Martinez R.J."/>
            <person name="Bruce D."/>
            <person name="Detter C."/>
            <person name="Goodwin L.A."/>
            <person name="Han J."/>
            <person name="Han C.S."/>
            <person name="Held B."/>
            <person name="Land M.L."/>
            <person name="Mikhailova N."/>
            <person name="Nolan M."/>
            <person name="Pennacchio L."/>
            <person name="Pitluck S."/>
            <person name="Tapia R."/>
            <person name="Woyke T."/>
            <person name="Sobecky P.A."/>
        </authorList>
    </citation>
    <scope>NUCLEOTIDE SEQUENCE [LARGE SCALE GENOMIC DNA]</scope>
    <source>
        <strain evidence="2 3">Y9602</strain>
    </source>
</reference>
<protein>
    <recommendedName>
        <fullName evidence="4">Type IV pilus biogenesis protein PilP</fullName>
    </recommendedName>
</protein>